<dbReference type="EMBL" id="SHNP01000007">
    <property type="protein sequence ID" value="MCX2975376.1"/>
    <property type="molecule type" value="Genomic_DNA"/>
</dbReference>
<evidence type="ECO:0000313" key="1">
    <source>
        <dbReference type="EMBL" id="MCX2975376.1"/>
    </source>
</evidence>
<name>A0ABT3T0M0_9GAMM</name>
<accession>A0ABT3T0M0</accession>
<reference evidence="1" key="1">
    <citation type="submission" date="2019-02" db="EMBL/GenBank/DDBJ databases">
        <authorList>
            <person name="Li S.-H."/>
        </authorList>
    </citation>
    <scope>NUCLEOTIDE SEQUENCE</scope>
    <source>
        <strain evidence="1">IMCC8485</strain>
    </source>
</reference>
<gene>
    <name evidence="1" type="ORF">EYC87_17485</name>
</gene>
<dbReference type="RefSeq" id="WP_279254015.1">
    <property type="nucleotide sequence ID" value="NZ_SHNP01000007.1"/>
</dbReference>
<keyword evidence="2" id="KW-1185">Reference proteome</keyword>
<dbReference type="InterPro" id="IPR009057">
    <property type="entry name" value="Homeodomain-like_sf"/>
</dbReference>
<sequence>MPESEEAVEQDGRIARGERMKEAILRTTMAMVKEGNLIPSAQQISARAGVAIRSVFRHFDDMENLHIAFDQMLQDDLQKEYPGGIPSVEPDAPLSERITRLIEFRSFIWEHHENIILSTQAQFWRSRALRKNYARHQSNLRQELDEWLPELKDFDRTARESANAIISFEMWNRLRRHQGLGKAQATKVIASMLNSVFDH</sequence>
<comment type="caution">
    <text evidence="1">The sequence shown here is derived from an EMBL/GenBank/DDBJ whole genome shotgun (WGS) entry which is preliminary data.</text>
</comment>
<evidence type="ECO:0000313" key="2">
    <source>
        <dbReference type="Proteomes" id="UP001143307"/>
    </source>
</evidence>
<protein>
    <submittedName>
        <fullName evidence="1">TetR/AcrR family transcriptional regulator</fullName>
    </submittedName>
</protein>
<dbReference type="Proteomes" id="UP001143307">
    <property type="component" value="Unassembled WGS sequence"/>
</dbReference>
<dbReference type="SUPFAM" id="SSF46689">
    <property type="entry name" value="Homeodomain-like"/>
    <property type="match status" value="1"/>
</dbReference>
<proteinExistence type="predicted"/>
<dbReference type="Gene3D" id="1.10.357.10">
    <property type="entry name" value="Tetracycline Repressor, domain 2"/>
    <property type="match status" value="1"/>
</dbReference>
<organism evidence="1 2">
    <name type="scientific">Candidatus Seongchinamella marina</name>
    <dbReference type="NCBI Taxonomy" id="2518990"/>
    <lineage>
        <taxon>Bacteria</taxon>
        <taxon>Pseudomonadati</taxon>
        <taxon>Pseudomonadota</taxon>
        <taxon>Gammaproteobacteria</taxon>
        <taxon>Cellvibrionales</taxon>
        <taxon>Halieaceae</taxon>
        <taxon>Seongchinamella</taxon>
    </lineage>
</organism>